<evidence type="ECO:0000313" key="3">
    <source>
        <dbReference type="Proteomes" id="UP001152523"/>
    </source>
</evidence>
<comment type="caution">
    <text evidence="2">The sequence shown here is derived from an EMBL/GenBank/DDBJ whole genome shotgun (WGS) entry which is preliminary data.</text>
</comment>
<dbReference type="Proteomes" id="UP001152523">
    <property type="component" value="Unassembled WGS sequence"/>
</dbReference>
<evidence type="ECO:0000256" key="1">
    <source>
        <dbReference type="SAM" id="Phobius"/>
    </source>
</evidence>
<sequence length="128" mass="14360">MNTREATHAIRKRRACLFRPPITLLWSSSFSPCSPSARSNLSIHPYISLGQHPFASGSPSALRRPLPFVEWIRCAVRVPDDQNGRFSKPMALTSSSSLGFSNLDRWTICRIRFFIASFLVGVLVLLPD</sequence>
<name>A0AAV0F7G0_9ASTE</name>
<keyword evidence="1" id="KW-0472">Membrane</keyword>
<accession>A0AAV0F7G0</accession>
<reference evidence="2" key="1">
    <citation type="submission" date="2022-07" db="EMBL/GenBank/DDBJ databases">
        <authorList>
            <person name="Macas J."/>
            <person name="Novak P."/>
            <person name="Neumann P."/>
        </authorList>
    </citation>
    <scope>NUCLEOTIDE SEQUENCE</scope>
</reference>
<dbReference type="EMBL" id="CAMAPF010000965">
    <property type="protein sequence ID" value="CAH9131308.1"/>
    <property type="molecule type" value="Genomic_DNA"/>
</dbReference>
<dbReference type="AlphaFoldDB" id="A0AAV0F7G0"/>
<gene>
    <name evidence="2" type="ORF">CEPIT_LOCUS31301</name>
</gene>
<proteinExistence type="predicted"/>
<protein>
    <submittedName>
        <fullName evidence="2">Uncharacterized protein</fullName>
    </submittedName>
</protein>
<keyword evidence="1" id="KW-0812">Transmembrane</keyword>
<feature type="transmembrane region" description="Helical" evidence="1">
    <location>
        <begin position="109"/>
        <end position="126"/>
    </location>
</feature>
<organism evidence="2 3">
    <name type="scientific">Cuscuta epithymum</name>
    <dbReference type="NCBI Taxonomy" id="186058"/>
    <lineage>
        <taxon>Eukaryota</taxon>
        <taxon>Viridiplantae</taxon>
        <taxon>Streptophyta</taxon>
        <taxon>Embryophyta</taxon>
        <taxon>Tracheophyta</taxon>
        <taxon>Spermatophyta</taxon>
        <taxon>Magnoliopsida</taxon>
        <taxon>eudicotyledons</taxon>
        <taxon>Gunneridae</taxon>
        <taxon>Pentapetalae</taxon>
        <taxon>asterids</taxon>
        <taxon>lamiids</taxon>
        <taxon>Solanales</taxon>
        <taxon>Convolvulaceae</taxon>
        <taxon>Cuscuteae</taxon>
        <taxon>Cuscuta</taxon>
        <taxon>Cuscuta subgen. Cuscuta</taxon>
    </lineage>
</organism>
<keyword evidence="1" id="KW-1133">Transmembrane helix</keyword>
<evidence type="ECO:0000313" key="2">
    <source>
        <dbReference type="EMBL" id="CAH9131308.1"/>
    </source>
</evidence>
<keyword evidence="3" id="KW-1185">Reference proteome</keyword>